<evidence type="ECO:0000256" key="4">
    <source>
        <dbReference type="ARBA" id="ARBA00022989"/>
    </source>
</evidence>
<proteinExistence type="inferred from homology"/>
<feature type="region of interest" description="Disordered" evidence="6">
    <location>
        <begin position="575"/>
        <end position="595"/>
    </location>
</feature>
<evidence type="ECO:0000256" key="5">
    <source>
        <dbReference type="ARBA" id="ARBA00023136"/>
    </source>
</evidence>
<dbReference type="InterPro" id="IPR008429">
    <property type="entry name" value="CLPTM1"/>
</dbReference>
<feature type="transmembrane region" description="Helical" evidence="7">
    <location>
        <begin position="520"/>
        <end position="539"/>
    </location>
</feature>
<evidence type="ECO:0000256" key="1">
    <source>
        <dbReference type="ARBA" id="ARBA00004141"/>
    </source>
</evidence>
<dbReference type="GO" id="GO:0012505">
    <property type="term" value="C:endomembrane system"/>
    <property type="evidence" value="ECO:0007669"/>
    <property type="project" value="TreeGrafter"/>
</dbReference>
<feature type="transmembrane region" description="Helical" evidence="7">
    <location>
        <begin position="478"/>
        <end position="499"/>
    </location>
</feature>
<evidence type="ECO:0000313" key="9">
    <source>
        <dbReference type="Proteomes" id="UP000019132"/>
    </source>
</evidence>
<evidence type="ECO:0000256" key="6">
    <source>
        <dbReference type="SAM" id="MobiDB-lite"/>
    </source>
</evidence>
<organism evidence="8 9">
    <name type="scientific">Globisporangium ultimum (strain ATCC 200006 / CBS 805.95 / DAOM BR144)</name>
    <name type="common">Pythium ultimum</name>
    <dbReference type="NCBI Taxonomy" id="431595"/>
    <lineage>
        <taxon>Eukaryota</taxon>
        <taxon>Sar</taxon>
        <taxon>Stramenopiles</taxon>
        <taxon>Oomycota</taxon>
        <taxon>Peronosporomycetes</taxon>
        <taxon>Pythiales</taxon>
        <taxon>Pythiaceae</taxon>
        <taxon>Globisporangium</taxon>
    </lineage>
</organism>
<dbReference type="EnsemblProtists" id="PYU1_T009795">
    <property type="protein sequence ID" value="PYU1_T009795"/>
    <property type="gene ID" value="PYU1_G009777"/>
</dbReference>
<keyword evidence="4 7" id="KW-1133">Transmembrane helix</keyword>
<dbReference type="EMBL" id="GL376615">
    <property type="status" value="NOT_ANNOTATED_CDS"/>
    <property type="molecule type" value="Genomic_DNA"/>
</dbReference>
<evidence type="ECO:0000256" key="7">
    <source>
        <dbReference type="SAM" id="Phobius"/>
    </source>
</evidence>
<protein>
    <recommendedName>
        <fullName evidence="10">Cleft lip and palate transmembrane protein 1</fullName>
    </recommendedName>
</protein>
<dbReference type="STRING" id="431595.K3WXU7"/>
<feature type="transmembrane region" description="Helical" evidence="7">
    <location>
        <begin position="347"/>
        <end position="366"/>
    </location>
</feature>
<dbReference type="GO" id="GO:0016020">
    <property type="term" value="C:membrane"/>
    <property type="evidence" value="ECO:0007669"/>
    <property type="project" value="UniProtKB-SubCell"/>
</dbReference>
<keyword evidence="3 7" id="KW-0812">Transmembrane</keyword>
<dbReference type="HOGENOM" id="CLU_019907_4_1_1"/>
<feature type="transmembrane region" description="Helical" evidence="7">
    <location>
        <begin position="410"/>
        <end position="431"/>
    </location>
</feature>
<evidence type="ECO:0000256" key="3">
    <source>
        <dbReference type="ARBA" id="ARBA00022692"/>
    </source>
</evidence>
<dbReference type="Proteomes" id="UP000019132">
    <property type="component" value="Unassembled WGS sequence"/>
</dbReference>
<dbReference type="OMA" id="TTMWRAF"/>
<dbReference type="AlphaFoldDB" id="K3WXU7"/>
<comment type="subcellular location">
    <subcellularLocation>
        <location evidence="1">Membrane</location>
        <topology evidence="1">Multi-pass membrane protein</topology>
    </subcellularLocation>
</comment>
<reference evidence="9" key="2">
    <citation type="submission" date="2010-04" db="EMBL/GenBank/DDBJ databases">
        <authorList>
            <person name="Buell R."/>
            <person name="Hamilton J."/>
            <person name="Hostetler J."/>
        </authorList>
    </citation>
    <scope>NUCLEOTIDE SEQUENCE [LARGE SCALE GENOMIC DNA]</scope>
    <source>
        <strain evidence="9">DAOM:BR144</strain>
    </source>
</reference>
<evidence type="ECO:0000256" key="2">
    <source>
        <dbReference type="ARBA" id="ARBA00009310"/>
    </source>
</evidence>
<dbReference type="InParanoid" id="K3WXU7"/>
<dbReference type="eggNOG" id="KOG2489">
    <property type="taxonomic scope" value="Eukaryota"/>
</dbReference>
<keyword evidence="9" id="KW-1185">Reference proteome</keyword>
<feature type="transmembrane region" description="Helical" evidence="7">
    <location>
        <begin position="452"/>
        <end position="472"/>
    </location>
</feature>
<name>K3WXU7_GLOUD</name>
<dbReference type="Pfam" id="PF05602">
    <property type="entry name" value="CLPTM1"/>
    <property type="match status" value="1"/>
</dbReference>
<feature type="transmembrane region" description="Helical" evidence="7">
    <location>
        <begin position="386"/>
        <end position="404"/>
    </location>
</feature>
<sequence length="595" mass="69044">MRWLWQWVTFTTVSVSAFALYFGYTAFQIYKIINPQFIDVDGPTLDPLWEEGQGLNAEFYISPRQDWNAADFSNSQVLFVGNFSDLSYDWDDNERFQELNISKSSLLKLAHQGSEAANPSQKQTAAKQLWSSIRRNGTVYLHVHVTKDGASPNPSAANYHRLKTVHQSNPLIQYAPRQNAKNATFLLEKYLPERLNSVDSRARIEDESSDEEEEEDFGEDPALLAPVISYWKPHMAIRLVTDFKKYPYQEVPVMVYHNLRYFEMKDKSWKYAPSMYLDDMGLTMDKLLPLNRSIHSLPLKISYEPMSYARWQLLLTMEMALKSQESLGFQASDIDSLRSMIAETNPYLLAVTMTVSLLHILFDWLAFKNDIAYWRKKNNDMVGISLRSMVISLVSQFIVLLYLVNEEATLLITAPSAISCVLLVWKIMKIWRARGSTSKAMKQTSQVDEMATNHMMLVLAPLLLGFSAYSLLHKQHLSWYGWLLGSLTGAVYAFGFIMMMPQLVINYKLKSVAHLQWRYLIYRALNTFIDDLFAFIITMPTMHRLSCFRDDIIFFIYLYQRWIYPVDTARKFDEDDGENSAENEIQPHKQHLRCD</sequence>
<evidence type="ECO:0000313" key="8">
    <source>
        <dbReference type="EnsemblProtists" id="PYU1_T009795"/>
    </source>
</evidence>
<dbReference type="VEuPathDB" id="FungiDB:PYU1_G009777"/>
<reference evidence="8" key="3">
    <citation type="submission" date="2015-02" db="UniProtKB">
        <authorList>
            <consortium name="EnsemblProtists"/>
        </authorList>
    </citation>
    <scope>IDENTIFICATION</scope>
    <source>
        <strain evidence="8">DAOM BR144</strain>
    </source>
</reference>
<evidence type="ECO:0008006" key="10">
    <source>
        <dbReference type="Google" id="ProtNLM"/>
    </source>
</evidence>
<comment type="similarity">
    <text evidence="2">Belongs to the CLPTM1 family.</text>
</comment>
<reference evidence="9" key="1">
    <citation type="journal article" date="2010" name="Genome Biol.">
        <title>Genome sequence of the necrotrophic plant pathogen Pythium ultimum reveals original pathogenicity mechanisms and effector repertoire.</title>
        <authorList>
            <person name="Levesque C.A."/>
            <person name="Brouwer H."/>
            <person name="Cano L."/>
            <person name="Hamilton J.P."/>
            <person name="Holt C."/>
            <person name="Huitema E."/>
            <person name="Raffaele S."/>
            <person name="Robideau G.P."/>
            <person name="Thines M."/>
            <person name="Win J."/>
            <person name="Zerillo M.M."/>
            <person name="Beakes G.W."/>
            <person name="Boore J.L."/>
            <person name="Busam D."/>
            <person name="Dumas B."/>
            <person name="Ferriera S."/>
            <person name="Fuerstenberg S.I."/>
            <person name="Gachon C.M."/>
            <person name="Gaulin E."/>
            <person name="Govers F."/>
            <person name="Grenville-Briggs L."/>
            <person name="Horner N."/>
            <person name="Hostetler J."/>
            <person name="Jiang R.H."/>
            <person name="Johnson J."/>
            <person name="Krajaejun T."/>
            <person name="Lin H."/>
            <person name="Meijer H.J."/>
            <person name="Moore B."/>
            <person name="Morris P."/>
            <person name="Phuntmart V."/>
            <person name="Puiu D."/>
            <person name="Shetty J."/>
            <person name="Stajich J.E."/>
            <person name="Tripathy S."/>
            <person name="Wawra S."/>
            <person name="van West P."/>
            <person name="Whitty B.R."/>
            <person name="Coutinho P.M."/>
            <person name="Henrissat B."/>
            <person name="Martin F."/>
            <person name="Thomas P.D."/>
            <person name="Tyler B.M."/>
            <person name="De Vries R.P."/>
            <person name="Kamoun S."/>
            <person name="Yandell M."/>
            <person name="Tisserat N."/>
            <person name="Buell C.R."/>
        </authorList>
    </citation>
    <scope>NUCLEOTIDE SEQUENCE</scope>
    <source>
        <strain evidence="9">DAOM:BR144</strain>
    </source>
</reference>
<accession>K3WXU7</accession>
<keyword evidence="5 7" id="KW-0472">Membrane</keyword>
<dbReference type="PANTHER" id="PTHR21347">
    <property type="entry name" value="CLEFT LIP AND PALATE ASSOCIATED TRANSMEMBRANE PROTEIN-RELATED"/>
    <property type="match status" value="1"/>
</dbReference>
<dbReference type="PANTHER" id="PTHR21347:SF0">
    <property type="entry name" value="LIPID SCRAMBLASE CLPTM1L"/>
    <property type="match status" value="1"/>
</dbReference>